<evidence type="ECO:0000313" key="2">
    <source>
        <dbReference type="Proteomes" id="UP000305067"/>
    </source>
</evidence>
<dbReference type="Proteomes" id="UP000305067">
    <property type="component" value="Unassembled WGS sequence"/>
</dbReference>
<feature type="non-terminal residue" evidence="1">
    <location>
        <position position="71"/>
    </location>
</feature>
<gene>
    <name evidence="1" type="ORF">BDV98DRAFT_571944</name>
</gene>
<keyword evidence="2" id="KW-1185">Reference proteome</keyword>
<name>A0A5C3QA24_9AGAR</name>
<sequence>MSNVPRSFSDSVPAFNAYPLPPELLNAIPFELSVLDEIISRTSLGETSFIAVFKAYEEVLKERGLNVGSEV</sequence>
<dbReference type="OrthoDB" id="3069263at2759"/>
<dbReference type="EMBL" id="ML178836">
    <property type="protein sequence ID" value="TFK98915.1"/>
    <property type="molecule type" value="Genomic_DNA"/>
</dbReference>
<organism evidence="1 2">
    <name type="scientific">Pterulicium gracile</name>
    <dbReference type="NCBI Taxonomy" id="1884261"/>
    <lineage>
        <taxon>Eukaryota</taxon>
        <taxon>Fungi</taxon>
        <taxon>Dikarya</taxon>
        <taxon>Basidiomycota</taxon>
        <taxon>Agaricomycotina</taxon>
        <taxon>Agaricomycetes</taxon>
        <taxon>Agaricomycetidae</taxon>
        <taxon>Agaricales</taxon>
        <taxon>Pleurotineae</taxon>
        <taxon>Pterulaceae</taxon>
        <taxon>Pterulicium</taxon>
    </lineage>
</organism>
<reference evidence="1 2" key="1">
    <citation type="journal article" date="2019" name="Nat. Ecol. Evol.">
        <title>Megaphylogeny resolves global patterns of mushroom evolution.</title>
        <authorList>
            <person name="Varga T."/>
            <person name="Krizsan K."/>
            <person name="Foldi C."/>
            <person name="Dima B."/>
            <person name="Sanchez-Garcia M."/>
            <person name="Sanchez-Ramirez S."/>
            <person name="Szollosi G.J."/>
            <person name="Szarkandi J.G."/>
            <person name="Papp V."/>
            <person name="Albert L."/>
            <person name="Andreopoulos W."/>
            <person name="Angelini C."/>
            <person name="Antonin V."/>
            <person name="Barry K.W."/>
            <person name="Bougher N.L."/>
            <person name="Buchanan P."/>
            <person name="Buyck B."/>
            <person name="Bense V."/>
            <person name="Catcheside P."/>
            <person name="Chovatia M."/>
            <person name="Cooper J."/>
            <person name="Damon W."/>
            <person name="Desjardin D."/>
            <person name="Finy P."/>
            <person name="Geml J."/>
            <person name="Haridas S."/>
            <person name="Hughes K."/>
            <person name="Justo A."/>
            <person name="Karasinski D."/>
            <person name="Kautmanova I."/>
            <person name="Kiss B."/>
            <person name="Kocsube S."/>
            <person name="Kotiranta H."/>
            <person name="LaButti K.M."/>
            <person name="Lechner B.E."/>
            <person name="Liimatainen K."/>
            <person name="Lipzen A."/>
            <person name="Lukacs Z."/>
            <person name="Mihaltcheva S."/>
            <person name="Morgado L.N."/>
            <person name="Niskanen T."/>
            <person name="Noordeloos M.E."/>
            <person name="Ohm R.A."/>
            <person name="Ortiz-Santana B."/>
            <person name="Ovrebo C."/>
            <person name="Racz N."/>
            <person name="Riley R."/>
            <person name="Savchenko A."/>
            <person name="Shiryaev A."/>
            <person name="Soop K."/>
            <person name="Spirin V."/>
            <person name="Szebenyi C."/>
            <person name="Tomsovsky M."/>
            <person name="Tulloss R.E."/>
            <person name="Uehling J."/>
            <person name="Grigoriev I.V."/>
            <person name="Vagvolgyi C."/>
            <person name="Papp T."/>
            <person name="Martin F.M."/>
            <person name="Miettinen O."/>
            <person name="Hibbett D.S."/>
            <person name="Nagy L.G."/>
        </authorList>
    </citation>
    <scope>NUCLEOTIDE SEQUENCE [LARGE SCALE GENOMIC DNA]</scope>
    <source>
        <strain evidence="1 2">CBS 309.79</strain>
    </source>
</reference>
<proteinExistence type="predicted"/>
<accession>A0A5C3QA24</accession>
<protein>
    <submittedName>
        <fullName evidence="1">Uncharacterized protein</fullName>
    </submittedName>
</protein>
<evidence type="ECO:0000313" key="1">
    <source>
        <dbReference type="EMBL" id="TFK98915.1"/>
    </source>
</evidence>
<dbReference type="AlphaFoldDB" id="A0A5C3QA24"/>